<dbReference type="Proteomes" id="UP001596505">
    <property type="component" value="Unassembled WGS sequence"/>
</dbReference>
<gene>
    <name evidence="7" type="ORF">ACFQRG_02160</name>
</gene>
<keyword evidence="4" id="KW-0413">Isomerase</keyword>
<dbReference type="InterPro" id="IPR015890">
    <property type="entry name" value="Chorismate_C"/>
</dbReference>
<evidence type="ECO:0000313" key="8">
    <source>
        <dbReference type="Proteomes" id="UP001596505"/>
    </source>
</evidence>
<dbReference type="Gene3D" id="3.60.120.10">
    <property type="entry name" value="Anthranilate synthase"/>
    <property type="match status" value="1"/>
</dbReference>
<protein>
    <recommendedName>
        <fullName evidence="3">isochorismate synthase</fullName>
        <ecNumber evidence="3">5.4.4.2</ecNumber>
    </recommendedName>
    <alternativeName>
        <fullName evidence="5">Isochorismate mutase</fullName>
    </alternativeName>
</protein>
<dbReference type="SUPFAM" id="SSF56322">
    <property type="entry name" value="ADC synthase"/>
    <property type="match status" value="1"/>
</dbReference>
<evidence type="ECO:0000259" key="6">
    <source>
        <dbReference type="Pfam" id="PF00425"/>
    </source>
</evidence>
<dbReference type="InterPro" id="IPR004561">
    <property type="entry name" value="IsoChor_synthase"/>
</dbReference>
<accession>A0ABW2PR35</accession>
<dbReference type="Pfam" id="PF00425">
    <property type="entry name" value="Chorismate_bind"/>
    <property type="match status" value="1"/>
</dbReference>
<dbReference type="InterPro" id="IPR005801">
    <property type="entry name" value="ADC_synthase"/>
</dbReference>
<dbReference type="PRINTS" id="PR00095">
    <property type="entry name" value="ANTSNTHASEI"/>
</dbReference>
<dbReference type="RefSeq" id="WP_380963143.1">
    <property type="nucleotide sequence ID" value="NZ_JBHTCO010000002.1"/>
</dbReference>
<dbReference type="PANTHER" id="PTHR42839:SF1">
    <property type="entry name" value="ISOCHORISMATE SYNTHASE MENF"/>
    <property type="match status" value="1"/>
</dbReference>
<comment type="catalytic activity">
    <reaction evidence="1">
        <text>chorismate = isochorismate</text>
        <dbReference type="Rhea" id="RHEA:18985"/>
        <dbReference type="ChEBI" id="CHEBI:29748"/>
        <dbReference type="ChEBI" id="CHEBI:29780"/>
        <dbReference type="EC" id="5.4.4.2"/>
    </reaction>
</comment>
<evidence type="ECO:0000256" key="4">
    <source>
        <dbReference type="ARBA" id="ARBA00023235"/>
    </source>
</evidence>
<dbReference type="InterPro" id="IPR019999">
    <property type="entry name" value="Anth_synth_I-like"/>
</dbReference>
<comment type="caution">
    <text evidence="7">The sequence shown here is derived from an EMBL/GenBank/DDBJ whole genome shotgun (WGS) entry which is preliminary data.</text>
</comment>
<proteinExistence type="inferred from homology"/>
<name>A0ABW2PR35_9BACL</name>
<reference evidence="8" key="1">
    <citation type="journal article" date="2019" name="Int. J. Syst. Evol. Microbiol.">
        <title>The Global Catalogue of Microorganisms (GCM) 10K type strain sequencing project: providing services to taxonomists for standard genome sequencing and annotation.</title>
        <authorList>
            <consortium name="The Broad Institute Genomics Platform"/>
            <consortium name="The Broad Institute Genome Sequencing Center for Infectious Disease"/>
            <person name="Wu L."/>
            <person name="Ma J."/>
        </authorList>
    </citation>
    <scope>NUCLEOTIDE SEQUENCE [LARGE SCALE GENOMIC DNA]</scope>
    <source>
        <strain evidence="8">CGMCC 1.16305</strain>
    </source>
</reference>
<evidence type="ECO:0000256" key="2">
    <source>
        <dbReference type="ARBA" id="ARBA00005297"/>
    </source>
</evidence>
<dbReference type="EMBL" id="JBHTCO010000002">
    <property type="protein sequence ID" value="MFC7391797.1"/>
    <property type="molecule type" value="Genomic_DNA"/>
</dbReference>
<dbReference type="PANTHER" id="PTHR42839">
    <property type="entry name" value="ISOCHORISMATE SYNTHASE ENTC"/>
    <property type="match status" value="1"/>
</dbReference>
<comment type="similarity">
    <text evidence="2">Belongs to the isochorismate synthase family.</text>
</comment>
<evidence type="ECO:0000256" key="3">
    <source>
        <dbReference type="ARBA" id="ARBA00012824"/>
    </source>
</evidence>
<organism evidence="7 8">
    <name type="scientific">Scopulibacillus cellulosilyticus</name>
    <dbReference type="NCBI Taxonomy" id="2665665"/>
    <lineage>
        <taxon>Bacteria</taxon>
        <taxon>Bacillati</taxon>
        <taxon>Bacillota</taxon>
        <taxon>Bacilli</taxon>
        <taxon>Bacillales</taxon>
        <taxon>Sporolactobacillaceae</taxon>
        <taxon>Scopulibacillus</taxon>
    </lineage>
</organism>
<evidence type="ECO:0000256" key="5">
    <source>
        <dbReference type="ARBA" id="ARBA00041564"/>
    </source>
</evidence>
<sequence>MIIVKQLELLDCLKEGCQKAKKLSKQILVSFTKRLGTAVSPIEFFDNGRHSFQGTRMYWSDTQGMIMVGMGAAVKYPAGTGNRTLTVEKAWKKTLEDALHYGEKQLRGTGPVLMGGFSFDPLQENSSLWENFRQNEFIVPQFLLTKNQNEHYLTVTALISEQTEINHYYKQIKEKYNELTSRVSGCINYKEESLNIIEDQRDQWLDIVEKAIADINNGLMEKVVLSRTLTVSRETPFCTAEVLRRLQEKQADSFIFAVEKGNAVFIGATPERLIEKSGPQFRTMCLAGTIARGKTMEQDRQLGEELLNDKKNISEHQTVVNMISDVMERLCQSVNKPSSPALYKVKDVQHLYTPIIAEAKNNISLFSFVDELHPTPALGGEPKEKAVKWIRENETYERGWYGSPLGWIDSQGDGEFGVAIRSALIKENKATLFVGCGIVEDSDPLSELNETLMKARPMLTALGGHLK</sequence>
<dbReference type="EC" id="5.4.4.2" evidence="3"/>
<feature type="domain" description="Chorismate-utilising enzyme C-terminal" evidence="6">
    <location>
        <begin position="201"/>
        <end position="454"/>
    </location>
</feature>
<dbReference type="NCBIfam" id="TIGR00543">
    <property type="entry name" value="isochor_syn"/>
    <property type="match status" value="1"/>
</dbReference>
<evidence type="ECO:0000256" key="1">
    <source>
        <dbReference type="ARBA" id="ARBA00000799"/>
    </source>
</evidence>
<keyword evidence="8" id="KW-1185">Reference proteome</keyword>
<evidence type="ECO:0000313" key="7">
    <source>
        <dbReference type="EMBL" id="MFC7391797.1"/>
    </source>
</evidence>